<keyword evidence="2" id="KW-0507">mRNA processing</keyword>
<dbReference type="InterPro" id="IPR011990">
    <property type="entry name" value="TPR-like_helical_dom_sf"/>
</dbReference>
<dbReference type="EMBL" id="CP034458">
    <property type="protein sequence ID" value="QBM88342.1"/>
    <property type="molecule type" value="Genomic_DNA"/>
</dbReference>
<dbReference type="SUPFAM" id="SSF48452">
    <property type="entry name" value="TPR-like"/>
    <property type="match status" value="1"/>
</dbReference>
<dbReference type="PANTHER" id="PTHR17204">
    <property type="entry name" value="PRE-MRNA PROCESSING PROTEIN PRP39-RELATED"/>
    <property type="match status" value="1"/>
</dbReference>
<dbReference type="PANTHER" id="PTHR17204:SF23">
    <property type="entry name" value="U1 SMALL NUCLEAR RIBONUCLEOPROTEIN COMPONENT PRP42"/>
    <property type="match status" value="1"/>
</dbReference>
<evidence type="ECO:0000256" key="4">
    <source>
        <dbReference type="ARBA" id="ARBA00023187"/>
    </source>
</evidence>
<keyword evidence="7" id="KW-1185">Reference proteome</keyword>
<evidence type="ECO:0000256" key="2">
    <source>
        <dbReference type="ARBA" id="ARBA00022664"/>
    </source>
</evidence>
<dbReference type="GO" id="GO:0005685">
    <property type="term" value="C:U1 snRNP"/>
    <property type="evidence" value="ECO:0007669"/>
    <property type="project" value="TreeGrafter"/>
</dbReference>
<dbReference type="Pfam" id="PF23240">
    <property type="entry name" value="HAT_PRP39_N"/>
    <property type="match status" value="1"/>
</dbReference>
<dbReference type="Gene3D" id="1.25.40.10">
    <property type="entry name" value="Tetratricopeptide repeat domain"/>
    <property type="match status" value="2"/>
</dbReference>
<keyword evidence="5" id="KW-0539">Nucleus</keyword>
<organism evidence="6 7">
    <name type="scientific">Metschnikowia aff. pulcherrima</name>
    <dbReference type="NCBI Taxonomy" id="2163413"/>
    <lineage>
        <taxon>Eukaryota</taxon>
        <taxon>Fungi</taxon>
        <taxon>Dikarya</taxon>
        <taxon>Ascomycota</taxon>
        <taxon>Saccharomycotina</taxon>
        <taxon>Pichiomycetes</taxon>
        <taxon>Metschnikowiaceae</taxon>
        <taxon>Metschnikowia</taxon>
    </lineage>
</organism>
<dbReference type="AlphaFoldDB" id="A0A4P6XLS3"/>
<dbReference type="SMART" id="SM00386">
    <property type="entry name" value="HAT"/>
    <property type="match status" value="3"/>
</dbReference>
<keyword evidence="4" id="KW-0508">mRNA splicing</keyword>
<dbReference type="Pfam" id="PF23241">
    <property type="entry name" value="HAT_PRP39_C"/>
    <property type="match status" value="1"/>
</dbReference>
<dbReference type="GO" id="GO:0000395">
    <property type="term" value="P:mRNA 5'-splice site recognition"/>
    <property type="evidence" value="ECO:0007669"/>
    <property type="project" value="TreeGrafter"/>
</dbReference>
<dbReference type="GO" id="GO:0071004">
    <property type="term" value="C:U2-type prespliceosome"/>
    <property type="evidence" value="ECO:0007669"/>
    <property type="project" value="TreeGrafter"/>
</dbReference>
<keyword evidence="3" id="KW-0677">Repeat</keyword>
<gene>
    <name evidence="6" type="primary">MPUL0C03080</name>
    <name evidence="6" type="ORF">METSCH_C03080</name>
</gene>
<dbReference type="InterPro" id="IPR059164">
    <property type="entry name" value="HAT_PRP39_C"/>
</dbReference>
<reference evidence="7" key="1">
    <citation type="submission" date="2019-03" db="EMBL/GenBank/DDBJ databases">
        <title>Snf2 controls pulcherriminic acid biosynthesis and connects pigmentation and antifungal activity of the yeast Metschnikowia pulcherrima.</title>
        <authorList>
            <person name="Gore-Lloyd D."/>
            <person name="Sumann I."/>
            <person name="Brachmann A.O."/>
            <person name="Schneeberger K."/>
            <person name="Ortiz-Merino R.A."/>
            <person name="Moreno-Beltran M."/>
            <person name="Schlaefli M."/>
            <person name="Kirner P."/>
            <person name="Santos Kron A."/>
            <person name="Wolfe K.H."/>
            <person name="Piel J."/>
            <person name="Ahrens C.H."/>
            <person name="Henk D."/>
            <person name="Freimoser F.M."/>
        </authorList>
    </citation>
    <scope>NUCLEOTIDE SEQUENCE [LARGE SCALE GENOMIC DNA]</scope>
    <source>
        <strain evidence="7">APC 1.2</strain>
    </source>
</reference>
<proteinExistence type="predicted"/>
<name>A0A4P6XLS3_9ASCO</name>
<evidence type="ECO:0000256" key="1">
    <source>
        <dbReference type="ARBA" id="ARBA00004123"/>
    </source>
</evidence>
<evidence type="ECO:0000313" key="7">
    <source>
        <dbReference type="Proteomes" id="UP000292447"/>
    </source>
</evidence>
<dbReference type="GO" id="GO:0000243">
    <property type="term" value="C:commitment complex"/>
    <property type="evidence" value="ECO:0007669"/>
    <property type="project" value="TreeGrafter"/>
</dbReference>
<evidence type="ECO:0000313" key="6">
    <source>
        <dbReference type="EMBL" id="QBM88342.1"/>
    </source>
</evidence>
<comment type="subcellular location">
    <subcellularLocation>
        <location evidence="1">Nucleus</location>
    </subcellularLocation>
</comment>
<evidence type="ECO:0000256" key="5">
    <source>
        <dbReference type="ARBA" id="ARBA00023242"/>
    </source>
</evidence>
<dbReference type="Proteomes" id="UP000292447">
    <property type="component" value="Chromosome III"/>
</dbReference>
<protein>
    <submittedName>
        <fullName evidence="6">Pre-mRNA-processing factor 39</fullName>
    </submittedName>
</protein>
<accession>A0A4P6XLS3</accession>
<dbReference type="GO" id="GO:0030627">
    <property type="term" value="F:pre-mRNA 5'-splice site binding"/>
    <property type="evidence" value="ECO:0007669"/>
    <property type="project" value="TreeGrafter"/>
</dbReference>
<evidence type="ECO:0000256" key="3">
    <source>
        <dbReference type="ARBA" id="ARBA00022737"/>
    </source>
</evidence>
<dbReference type="STRING" id="2163413.A0A4P6XLS3"/>
<dbReference type="InterPro" id="IPR003107">
    <property type="entry name" value="HAT"/>
</dbReference>
<sequence length="483" mass="56101">MTTNQDEWSSVSVALLKNPYDFKLWQKLVYSAESQNGLINKNLNQVEIENLRKSYESFLNRYPFLLRYWMSYALWERRLDHNDKAEEIFLRALRFGGYDVTLWVTYLKFKIETLTNNIGDILKLFEAARQNIGYNYQSFEFYLLYLEFLNTYADQTNNFRKKSIMLLRIMLEVPLYNFSAAYEKIFDFVSSKSSTIDDFSQFMHASNLAALKKLSQNNKKVIQEQLEKVVADAYVVNQSKSFELFGYERLLVNNELVHEASSVSLNQIETWANYLNFVECTYPFDYVMQLYERALLSTCNHQKIILKYVDYCVIKGKHLQASNILCKTMPNSDRSASVWALLRLIDLEIATGSVLKAKDLISKYILANSDIPNSVFEKLMQIEAFISANDEDHLCALTHEIIAATKSPIFLEKLTKLPVSDAKQKEFFLRFVGKGNTDSYISLAGSIELAKYAFFWTKLRELCDDSDLEGITFPQLSNRPHDS</sequence>